<accession>A0A7J3ZKH6</accession>
<feature type="binding site" evidence="10">
    <location>
        <position position="170"/>
    </location>
    <ligand>
        <name>ATP</name>
        <dbReference type="ChEBI" id="CHEBI:30616"/>
    </ligand>
</feature>
<feature type="binding site" evidence="10">
    <location>
        <position position="56"/>
    </location>
    <ligand>
        <name>ATP</name>
        <dbReference type="ChEBI" id="CHEBI:30616"/>
    </ligand>
</feature>
<dbReference type="AlphaFoldDB" id="A0A7J3ZKH6"/>
<feature type="binding site" evidence="10">
    <location>
        <position position="53"/>
    </location>
    <ligand>
        <name>ATP</name>
        <dbReference type="ChEBI" id="CHEBI:30616"/>
    </ligand>
</feature>
<dbReference type="SUPFAM" id="SSF81631">
    <property type="entry name" value="PAP/OAS1 substrate-binding domain"/>
    <property type="match status" value="1"/>
</dbReference>
<gene>
    <name evidence="10 14" type="primary">cca</name>
    <name evidence="14" type="ORF">ENM78_00625</name>
</gene>
<comment type="function">
    <text evidence="10">Catalyzes the addition and repair of the essential 3'-terminal CCA sequence in tRNAs without using a nucleic acid template. Adds these three nucleotides in the order of C, C, and A to the tRNA nucleotide-73, using CTP and ATP as substrates and producing inorganic pyrophosphate. tRNA 3'-terminal CCA addition is required both for tRNA processing and repair. Also involved in tRNA surveillance by mediating tandem CCA addition to generate a CCACCA at the 3' terminus of unstable tRNAs. While stable tRNAs receive only 3'-terminal CCA, unstable tRNAs are marked with CCACCA and rapidly degraded.</text>
</comment>
<keyword evidence="9 10" id="KW-0694">RNA-binding</keyword>
<evidence type="ECO:0000259" key="13">
    <source>
        <dbReference type="Pfam" id="PF21133"/>
    </source>
</evidence>
<keyword evidence="2 10" id="KW-0819">tRNA processing</keyword>
<dbReference type="InterPro" id="IPR043519">
    <property type="entry name" value="NT_sf"/>
</dbReference>
<comment type="similarity">
    <text evidence="10">Belongs to the tRNA nucleotidyltransferase/poly(A) polymerase family. Archaeal CCA-adding enzyme subfamily.</text>
</comment>
<feature type="binding site" evidence="10">
    <location>
        <position position="53"/>
    </location>
    <ligand>
        <name>CTP</name>
        <dbReference type="ChEBI" id="CHEBI:37563"/>
    </ligand>
</feature>
<dbReference type="Gene3D" id="1.10.1410.30">
    <property type="entry name" value="CCA tRNA nucleotidyltransferase, domain 2"/>
    <property type="match status" value="1"/>
</dbReference>
<comment type="caution">
    <text evidence="14">The sequence shown here is derived from an EMBL/GenBank/DDBJ whole genome shotgun (WGS) entry which is preliminary data.</text>
</comment>
<evidence type="ECO:0000256" key="7">
    <source>
        <dbReference type="ARBA" id="ARBA00022840"/>
    </source>
</evidence>
<dbReference type="Pfam" id="PF21133">
    <property type="entry name" value="CAA_C"/>
    <property type="match status" value="1"/>
</dbReference>
<dbReference type="InterPro" id="IPR011068">
    <property type="entry name" value="NuclTrfase_I-like_C"/>
</dbReference>
<comment type="subunit">
    <text evidence="10">Homodimer.</text>
</comment>
<protein>
    <recommendedName>
        <fullName evidence="10">CCA-adding enzyme</fullName>
        <ecNumber evidence="10">2.7.7.72</ecNumber>
    </recommendedName>
    <alternativeName>
        <fullName evidence="10">CCA tRNA nucleotidyltransferase</fullName>
    </alternativeName>
    <alternativeName>
        <fullName evidence="10">tRNA CCA-pyrophosphorylase</fullName>
    </alternativeName>
    <alternativeName>
        <fullName evidence="10">tRNA adenylyl-/cytidylyl- transferase</fullName>
    </alternativeName>
    <alternativeName>
        <fullName evidence="10">tRNA nucleotidyltransferase</fullName>
    </alternativeName>
    <alternativeName>
        <fullName evidence="10">tRNA-NT</fullName>
    </alternativeName>
</protein>
<keyword evidence="6 10" id="KW-0692">RNA repair</keyword>
<dbReference type="PANTHER" id="PTHR39643:SF1">
    <property type="entry name" value="CCA-ADDING ENZYME"/>
    <property type="match status" value="1"/>
</dbReference>
<feature type="binding site" evidence="10">
    <location>
        <position position="161"/>
    </location>
    <ligand>
        <name>ATP</name>
        <dbReference type="ChEBI" id="CHEBI:30616"/>
    </ligand>
</feature>
<dbReference type="Pfam" id="PF09249">
    <property type="entry name" value="tRNA_NucTransf2"/>
    <property type="match status" value="1"/>
</dbReference>
<dbReference type="InterPro" id="IPR006116">
    <property type="entry name" value="NT_2-5OAS_ClassI-CCAase"/>
</dbReference>
<dbReference type="Gene3D" id="3.30.70.1550">
    <property type="entry name" value="Archaeal tRNA CCA-adding enzyme catalytic domain"/>
    <property type="match status" value="1"/>
</dbReference>
<feature type="domain" description="tRNA nucleotidyltransferase substrate binding" evidence="12">
    <location>
        <begin position="155"/>
        <end position="272"/>
    </location>
</feature>
<dbReference type="CDD" id="cd05400">
    <property type="entry name" value="NT_2-5OAS_ClassI-CCAase"/>
    <property type="match status" value="1"/>
</dbReference>
<evidence type="ECO:0000256" key="1">
    <source>
        <dbReference type="ARBA" id="ARBA00022679"/>
    </source>
</evidence>
<comment type="catalytic activity">
    <reaction evidence="10">
        <text>a tRNA with a 3' CCA end + 2 CTP + ATP = a tRNA with a 3' CCACCA end + 3 diphosphate</text>
        <dbReference type="Rhea" id="RHEA:76235"/>
        <dbReference type="Rhea" id="RHEA-COMP:10468"/>
        <dbReference type="Rhea" id="RHEA-COMP:18655"/>
        <dbReference type="ChEBI" id="CHEBI:30616"/>
        <dbReference type="ChEBI" id="CHEBI:33019"/>
        <dbReference type="ChEBI" id="CHEBI:37563"/>
        <dbReference type="ChEBI" id="CHEBI:83071"/>
        <dbReference type="ChEBI" id="CHEBI:195187"/>
    </reaction>
</comment>
<feature type="binding site" evidence="10">
    <location>
        <position position="65"/>
    </location>
    <ligand>
        <name>Mg(2+)</name>
        <dbReference type="ChEBI" id="CHEBI:18420"/>
    </ligand>
</feature>
<evidence type="ECO:0000256" key="8">
    <source>
        <dbReference type="ARBA" id="ARBA00022842"/>
    </source>
</evidence>
<evidence type="ECO:0000256" key="9">
    <source>
        <dbReference type="ARBA" id="ARBA00022884"/>
    </source>
</evidence>
<dbReference type="GO" id="GO:0042245">
    <property type="term" value="P:RNA repair"/>
    <property type="evidence" value="ECO:0007669"/>
    <property type="project" value="UniProtKB-KW"/>
</dbReference>
<dbReference type="GO" id="GO:0005524">
    <property type="term" value="F:ATP binding"/>
    <property type="evidence" value="ECO:0007669"/>
    <property type="project" value="UniProtKB-UniRule"/>
</dbReference>
<dbReference type="EMBL" id="DRZC01000011">
    <property type="protein sequence ID" value="HHQ79960.1"/>
    <property type="molecule type" value="Genomic_DNA"/>
</dbReference>
<dbReference type="InterPro" id="IPR008229">
    <property type="entry name" value="CCA-adding_arc"/>
</dbReference>
<dbReference type="Gene3D" id="3.30.70.590">
    <property type="entry name" value="Poly(A) polymerase predicted RNA binding domain"/>
    <property type="match status" value="1"/>
</dbReference>
<dbReference type="GO" id="GO:0000287">
    <property type="term" value="F:magnesium ion binding"/>
    <property type="evidence" value="ECO:0007669"/>
    <property type="project" value="UniProtKB-UniRule"/>
</dbReference>
<dbReference type="PIRSF" id="PIRSF005335">
    <property type="entry name" value="CCA_arch"/>
    <property type="match status" value="1"/>
</dbReference>
<evidence type="ECO:0000313" key="14">
    <source>
        <dbReference type="EMBL" id="HHQ79960.1"/>
    </source>
</evidence>
<dbReference type="GO" id="GO:0004810">
    <property type="term" value="F:CCA tRNA nucleotidyltransferase activity"/>
    <property type="evidence" value="ECO:0007669"/>
    <property type="project" value="UniProtKB-UniRule"/>
</dbReference>
<reference evidence="14" key="1">
    <citation type="journal article" date="2020" name="mSystems">
        <title>Genome- and Community-Level Interaction Insights into Carbon Utilization and Element Cycling Functions of Hydrothermarchaeota in Hydrothermal Sediment.</title>
        <authorList>
            <person name="Zhou Z."/>
            <person name="Liu Y."/>
            <person name="Xu W."/>
            <person name="Pan J."/>
            <person name="Luo Z.H."/>
            <person name="Li M."/>
        </authorList>
    </citation>
    <scope>NUCLEOTIDE SEQUENCE [LARGE SCALE GENOMIC DNA]</scope>
    <source>
        <strain evidence="14">SpSt-1116</strain>
    </source>
</reference>
<dbReference type="NCBIfam" id="TIGR03671">
    <property type="entry name" value="cca_archaeal"/>
    <property type="match status" value="1"/>
</dbReference>
<dbReference type="EC" id="2.7.7.72" evidence="10"/>
<organism evidence="14">
    <name type="scientific">Fervidicoccus fontis</name>
    <dbReference type="NCBI Taxonomy" id="683846"/>
    <lineage>
        <taxon>Archaea</taxon>
        <taxon>Thermoproteota</taxon>
        <taxon>Thermoprotei</taxon>
        <taxon>Fervidicoccales</taxon>
        <taxon>Fervidicoccaceae</taxon>
        <taxon>Fervidicoccus</taxon>
    </lineage>
</organism>
<comment type="miscellaneous">
    <text evidence="10">A single active site specifically recognizes both ATP and CTP and is responsible for their addition.</text>
</comment>
<evidence type="ECO:0000259" key="11">
    <source>
        <dbReference type="Pfam" id="PF01909"/>
    </source>
</evidence>
<keyword evidence="1 10" id="KW-0808">Transferase</keyword>
<feature type="binding site" evidence="10">
    <location>
        <position position="141"/>
    </location>
    <ligand>
        <name>CTP</name>
        <dbReference type="ChEBI" id="CHEBI:37563"/>
    </ligand>
</feature>
<evidence type="ECO:0000256" key="3">
    <source>
        <dbReference type="ARBA" id="ARBA00022695"/>
    </source>
</evidence>
<dbReference type="InterPro" id="IPR042090">
    <property type="entry name" value="CCA_tRNA_nucleotrans_2"/>
</dbReference>
<feature type="binding site" evidence="10">
    <location>
        <position position="118"/>
    </location>
    <ligand>
        <name>Mg(2+)</name>
        <dbReference type="ChEBI" id="CHEBI:18420"/>
    </ligand>
</feature>
<dbReference type="InterPro" id="IPR015329">
    <property type="entry name" value="tRNA_NucTransf2"/>
</dbReference>
<feature type="domain" description="Polymerase nucleotidyl transferase" evidence="11">
    <location>
        <begin position="33"/>
        <end position="141"/>
    </location>
</feature>
<evidence type="ECO:0000256" key="6">
    <source>
        <dbReference type="ARBA" id="ARBA00022800"/>
    </source>
</evidence>
<evidence type="ECO:0000256" key="4">
    <source>
        <dbReference type="ARBA" id="ARBA00022723"/>
    </source>
</evidence>
<evidence type="ECO:0000256" key="2">
    <source>
        <dbReference type="ARBA" id="ARBA00022694"/>
    </source>
</evidence>
<dbReference type="SUPFAM" id="SSF55003">
    <property type="entry name" value="PAP/Archaeal CCA-adding enzyme, C-terminal domain"/>
    <property type="match status" value="1"/>
</dbReference>
<evidence type="ECO:0000256" key="5">
    <source>
        <dbReference type="ARBA" id="ARBA00022741"/>
    </source>
</evidence>
<dbReference type="PANTHER" id="PTHR39643">
    <property type="entry name" value="CCA-ADDING ENZYME"/>
    <property type="match status" value="1"/>
</dbReference>
<keyword evidence="8 10" id="KW-0460">Magnesium</keyword>
<dbReference type="InterPro" id="IPR002934">
    <property type="entry name" value="Polymerase_NTP_transf_dom"/>
</dbReference>
<feature type="binding site" evidence="10">
    <location>
        <position position="67"/>
    </location>
    <ligand>
        <name>Mg(2+)</name>
        <dbReference type="ChEBI" id="CHEBI:18420"/>
    </ligand>
</feature>
<feature type="binding site" evidence="10">
    <location>
        <position position="161"/>
    </location>
    <ligand>
        <name>CTP</name>
        <dbReference type="ChEBI" id="CHEBI:37563"/>
    </ligand>
</feature>
<dbReference type="GO" id="GO:0000049">
    <property type="term" value="F:tRNA binding"/>
    <property type="evidence" value="ECO:0007669"/>
    <property type="project" value="UniProtKB-UniRule"/>
</dbReference>
<dbReference type="GO" id="GO:0001680">
    <property type="term" value="P:tRNA 3'-terminal CCA addition"/>
    <property type="evidence" value="ECO:0007669"/>
    <property type="project" value="UniProtKB-UniRule"/>
</dbReference>
<evidence type="ECO:0000259" key="12">
    <source>
        <dbReference type="Pfam" id="PF09249"/>
    </source>
</evidence>
<proteinExistence type="inferred from homology"/>
<feature type="binding site" evidence="10">
    <location>
        <position position="141"/>
    </location>
    <ligand>
        <name>ATP</name>
        <dbReference type="ChEBI" id="CHEBI:30616"/>
    </ligand>
</feature>
<comment type="catalytic activity">
    <reaction evidence="10">
        <text>a tRNA precursor + 2 CTP + ATP = a tRNA with a 3' CCA end + 3 diphosphate</text>
        <dbReference type="Rhea" id="RHEA:14433"/>
        <dbReference type="Rhea" id="RHEA-COMP:10465"/>
        <dbReference type="Rhea" id="RHEA-COMP:10468"/>
        <dbReference type="ChEBI" id="CHEBI:30616"/>
        <dbReference type="ChEBI" id="CHEBI:33019"/>
        <dbReference type="ChEBI" id="CHEBI:37563"/>
        <dbReference type="ChEBI" id="CHEBI:74896"/>
        <dbReference type="ChEBI" id="CHEBI:83071"/>
        <dbReference type="EC" id="2.7.7.72"/>
    </reaction>
</comment>
<feature type="binding site" evidence="10">
    <location>
        <position position="170"/>
    </location>
    <ligand>
        <name>CTP</name>
        <dbReference type="ChEBI" id="CHEBI:37563"/>
    </ligand>
</feature>
<comment type="cofactor">
    <cofactor evidence="10">
        <name>Mg(2+)</name>
        <dbReference type="ChEBI" id="CHEBI:18420"/>
    </cofactor>
</comment>
<keyword evidence="5 10" id="KW-0547">Nucleotide-binding</keyword>
<name>A0A7J3ZKH6_9CREN</name>
<dbReference type="Pfam" id="PF01909">
    <property type="entry name" value="NTP_transf_2"/>
    <property type="match status" value="1"/>
</dbReference>
<sequence length="468" mass="54429">MSFSEIEREVLEKLKPQRTLEEIGYRLYQSLKEKIEEALKSEGWKGDVTVQGSFAKGTWLATSPELDIFILLDPSFTYTDVKERVFPKLYRLFESLNPKVRFSEHPYLIVEIEGFTVEIVPAIRSEREGEFKTAVDRTPYHTRYVNLKADEYLKDQIRLLKQFARTIGVYSADIAVEGFSGYLLELLALYYGGFRETLEAASRWKAPVVIDLEGHYKSDREAARFFGGRPLIVVDPVDPKRNVASAVSRERLGEFIMASRLYLKRPSIYYFFLPEVDSSERKRLLSLLEPHLERTVIVDVRLRTTLPPDTIWGEAKRACRNIRSLLEREGFEVVRCSAWTNESNRAMVACLLEDAIKPEIARQRGPPVESFEHAMRFVEKYLTRPGCGPWIENGRLLALKERKYPNAVLLLKEKSEEYLVSDFKSGELDVYLLSWKPEVLEEARSWLEEFILGKPKWLLPYYLLLERE</sequence>
<dbReference type="HAMAP" id="MF_01264">
    <property type="entry name" value="CCA_arch"/>
    <property type="match status" value="1"/>
</dbReference>
<keyword evidence="3 10" id="KW-0548">Nucleotidyltransferase</keyword>
<dbReference type="InterPro" id="IPR048833">
    <property type="entry name" value="CAA_C"/>
</dbReference>
<feature type="binding site" evidence="10">
    <location>
        <position position="56"/>
    </location>
    <ligand>
        <name>CTP</name>
        <dbReference type="ChEBI" id="CHEBI:37563"/>
    </ligand>
</feature>
<dbReference type="Gene3D" id="3.30.460.10">
    <property type="entry name" value="Beta Polymerase, domain 2"/>
    <property type="match status" value="1"/>
</dbReference>
<keyword evidence="4 10" id="KW-0479">Metal-binding</keyword>
<evidence type="ECO:0000256" key="10">
    <source>
        <dbReference type="HAMAP-Rule" id="MF_01264"/>
    </source>
</evidence>
<keyword evidence="7 10" id="KW-0067">ATP-binding</keyword>
<dbReference type="SUPFAM" id="SSF81301">
    <property type="entry name" value="Nucleotidyltransferase"/>
    <property type="match status" value="1"/>
</dbReference>
<feature type="domain" description="CCA-adding enzyme C-terminal" evidence="13">
    <location>
        <begin position="306"/>
        <end position="416"/>
    </location>
</feature>